<dbReference type="HOGENOM" id="CLU_587188_0_0_1"/>
<dbReference type="GeneID" id="17280234"/>
<feature type="transmembrane region" description="Helical" evidence="2">
    <location>
        <begin position="105"/>
        <end position="126"/>
    </location>
</feature>
<feature type="transmembrane region" description="Helical" evidence="2">
    <location>
        <begin position="138"/>
        <end position="159"/>
    </location>
</feature>
<evidence type="ECO:0008006" key="5">
    <source>
        <dbReference type="Google" id="ProtNLM"/>
    </source>
</evidence>
<feature type="region of interest" description="Disordered" evidence="1">
    <location>
        <begin position="202"/>
        <end position="226"/>
    </location>
</feature>
<feature type="transmembrane region" description="Helical" evidence="2">
    <location>
        <begin position="425"/>
        <end position="450"/>
    </location>
</feature>
<dbReference type="AlphaFoldDB" id="A0A0D3KGS9"/>
<dbReference type="EnsemblProtists" id="EOD34964">
    <property type="protein sequence ID" value="EOD34964"/>
    <property type="gene ID" value="EMIHUDRAFT_110995"/>
</dbReference>
<feature type="transmembrane region" description="Helical" evidence="2">
    <location>
        <begin position="77"/>
        <end position="99"/>
    </location>
</feature>
<reference evidence="3" key="2">
    <citation type="submission" date="2024-10" db="UniProtKB">
        <authorList>
            <consortium name="EnsemblProtists"/>
        </authorList>
    </citation>
    <scope>IDENTIFICATION</scope>
</reference>
<keyword evidence="2" id="KW-0812">Transmembrane</keyword>
<feature type="transmembrane region" description="Helical" evidence="2">
    <location>
        <begin position="171"/>
        <end position="192"/>
    </location>
</feature>
<keyword evidence="4" id="KW-1185">Reference proteome</keyword>
<reference evidence="4" key="1">
    <citation type="journal article" date="2013" name="Nature">
        <title>Pan genome of the phytoplankton Emiliania underpins its global distribution.</title>
        <authorList>
            <person name="Read B.A."/>
            <person name="Kegel J."/>
            <person name="Klute M.J."/>
            <person name="Kuo A."/>
            <person name="Lefebvre S.C."/>
            <person name="Maumus F."/>
            <person name="Mayer C."/>
            <person name="Miller J."/>
            <person name="Monier A."/>
            <person name="Salamov A."/>
            <person name="Young J."/>
            <person name="Aguilar M."/>
            <person name="Claverie J.M."/>
            <person name="Frickenhaus S."/>
            <person name="Gonzalez K."/>
            <person name="Herman E.K."/>
            <person name="Lin Y.C."/>
            <person name="Napier J."/>
            <person name="Ogata H."/>
            <person name="Sarno A.F."/>
            <person name="Shmutz J."/>
            <person name="Schroeder D."/>
            <person name="de Vargas C."/>
            <person name="Verret F."/>
            <person name="von Dassow P."/>
            <person name="Valentin K."/>
            <person name="Van de Peer Y."/>
            <person name="Wheeler G."/>
            <person name="Dacks J.B."/>
            <person name="Delwiche C.F."/>
            <person name="Dyhrman S.T."/>
            <person name="Glockner G."/>
            <person name="John U."/>
            <person name="Richards T."/>
            <person name="Worden A.Z."/>
            <person name="Zhang X."/>
            <person name="Grigoriev I.V."/>
            <person name="Allen A.E."/>
            <person name="Bidle K."/>
            <person name="Borodovsky M."/>
            <person name="Bowler C."/>
            <person name="Brownlee C."/>
            <person name="Cock J.M."/>
            <person name="Elias M."/>
            <person name="Gladyshev V.N."/>
            <person name="Groth M."/>
            <person name="Guda C."/>
            <person name="Hadaegh A."/>
            <person name="Iglesias-Rodriguez M.D."/>
            <person name="Jenkins J."/>
            <person name="Jones B.M."/>
            <person name="Lawson T."/>
            <person name="Leese F."/>
            <person name="Lindquist E."/>
            <person name="Lobanov A."/>
            <person name="Lomsadze A."/>
            <person name="Malik S.B."/>
            <person name="Marsh M.E."/>
            <person name="Mackinder L."/>
            <person name="Mock T."/>
            <person name="Mueller-Roeber B."/>
            <person name="Pagarete A."/>
            <person name="Parker M."/>
            <person name="Probert I."/>
            <person name="Quesneville H."/>
            <person name="Raines C."/>
            <person name="Rensing S.A."/>
            <person name="Riano-Pachon D.M."/>
            <person name="Richier S."/>
            <person name="Rokitta S."/>
            <person name="Shiraiwa Y."/>
            <person name="Soanes D.M."/>
            <person name="van der Giezen M."/>
            <person name="Wahlund T.M."/>
            <person name="Williams B."/>
            <person name="Wilson W."/>
            <person name="Wolfe G."/>
            <person name="Wurch L.L."/>
        </authorList>
    </citation>
    <scope>NUCLEOTIDE SEQUENCE</scope>
</reference>
<dbReference type="RefSeq" id="XP_005787393.1">
    <property type="nucleotide sequence ID" value="XM_005787336.1"/>
</dbReference>
<keyword evidence="2" id="KW-1133">Transmembrane helix</keyword>
<evidence type="ECO:0000256" key="1">
    <source>
        <dbReference type="SAM" id="MobiDB-lite"/>
    </source>
</evidence>
<dbReference type="KEGG" id="ehx:EMIHUDRAFT_110995"/>
<dbReference type="Proteomes" id="UP000013827">
    <property type="component" value="Unassembled WGS sequence"/>
</dbReference>
<feature type="compositionally biased region" description="Low complexity" evidence="1">
    <location>
        <begin position="202"/>
        <end position="211"/>
    </location>
</feature>
<organism evidence="3 4">
    <name type="scientific">Emiliania huxleyi (strain CCMP1516)</name>
    <dbReference type="NCBI Taxonomy" id="280463"/>
    <lineage>
        <taxon>Eukaryota</taxon>
        <taxon>Haptista</taxon>
        <taxon>Haptophyta</taxon>
        <taxon>Prymnesiophyceae</taxon>
        <taxon>Isochrysidales</taxon>
        <taxon>Noelaerhabdaceae</taxon>
        <taxon>Emiliania</taxon>
    </lineage>
</organism>
<dbReference type="InterPro" id="IPR036259">
    <property type="entry name" value="MFS_trans_sf"/>
</dbReference>
<proteinExistence type="predicted"/>
<accession>A0A0D3KGS9</accession>
<sequence length="466" mass="48907">MPRQTKPMLRTSAIQVECSGWTLVDATMIEVARMGQVQPEGLALATALGTAGTIGSTAVVPLFYAFQRQLRWPLGRWVWLALAGQMGAAVLGAAAWRVTWGGTSAALYAVSFLSTFSGNFQQLAVVPWVQEGGTDSAAVSWTMAGSNFGAVICSLVGFLQMPGSPEQRFSVSVFFAVVATLVGLGAAAYALLRRRRNRHSSRPAAECSASRGEGGRRARQPVAGDGMASMRHVQQSDLILRRASGSRCARWCRRARGCGGFLPWFALHPHVVRVAAVNAILQLVCWIFLRSLMPYAAARAASEDGTAASAQQAHEDGHAGELQALTVEVSLLAVFAGATLSAYVPDRAVRLAPALACELLPLVAISALCAGWRPLGSSTGARAALLVSATVARFADGLFSPLLYRIAGDPFPESERQAVTQWTGVVAIVVSTLGTWVTLGLVAGGVVGGWPESGEEGSGEGSGEPD</sequence>
<evidence type="ECO:0000313" key="4">
    <source>
        <dbReference type="Proteomes" id="UP000013827"/>
    </source>
</evidence>
<keyword evidence="2" id="KW-0472">Membrane</keyword>
<evidence type="ECO:0000313" key="3">
    <source>
        <dbReference type="EnsemblProtists" id="EOD34964"/>
    </source>
</evidence>
<feature type="transmembrane region" description="Helical" evidence="2">
    <location>
        <begin position="42"/>
        <end position="65"/>
    </location>
</feature>
<name>A0A0D3KGS9_EMIH1</name>
<evidence type="ECO:0000256" key="2">
    <source>
        <dbReference type="SAM" id="Phobius"/>
    </source>
</evidence>
<protein>
    <recommendedName>
        <fullName evidence="5">Major facilitator superfamily (MFS) profile domain-containing protein</fullName>
    </recommendedName>
</protein>
<dbReference type="SUPFAM" id="SSF103473">
    <property type="entry name" value="MFS general substrate transporter"/>
    <property type="match status" value="1"/>
</dbReference>
<dbReference type="PaxDb" id="2903-EOD34964"/>